<name>A0A2M9ZYK7_9LEPT</name>
<dbReference type="Gene3D" id="3.20.20.100">
    <property type="entry name" value="NADP-dependent oxidoreductase domain"/>
    <property type="match status" value="1"/>
</dbReference>
<organism evidence="2 3">
    <name type="scientific">Leptospira neocaledonica</name>
    <dbReference type="NCBI Taxonomy" id="2023192"/>
    <lineage>
        <taxon>Bacteria</taxon>
        <taxon>Pseudomonadati</taxon>
        <taxon>Spirochaetota</taxon>
        <taxon>Spirochaetia</taxon>
        <taxon>Leptospirales</taxon>
        <taxon>Leptospiraceae</taxon>
        <taxon>Leptospira</taxon>
    </lineage>
</organism>
<dbReference type="InterPro" id="IPR050523">
    <property type="entry name" value="AKR_Detox_Biosynth"/>
</dbReference>
<dbReference type="SUPFAM" id="SSF51430">
    <property type="entry name" value="NAD(P)-linked oxidoreductase"/>
    <property type="match status" value="1"/>
</dbReference>
<dbReference type="EMBL" id="NPEA01000005">
    <property type="protein sequence ID" value="PJZ77108.1"/>
    <property type="molecule type" value="Genomic_DNA"/>
</dbReference>
<gene>
    <name evidence="2" type="ORF">CH365_10145</name>
</gene>
<dbReference type="CDD" id="cd19092">
    <property type="entry name" value="AKR_BsYcsN_EcYdhF-like"/>
    <property type="match status" value="1"/>
</dbReference>
<dbReference type="Proteomes" id="UP000231843">
    <property type="component" value="Unassembled WGS sequence"/>
</dbReference>
<proteinExistence type="predicted"/>
<dbReference type="GO" id="GO:0005829">
    <property type="term" value="C:cytosol"/>
    <property type="evidence" value="ECO:0007669"/>
    <property type="project" value="TreeGrafter"/>
</dbReference>
<dbReference type="InterPro" id="IPR036812">
    <property type="entry name" value="NAD(P)_OxRdtase_dom_sf"/>
</dbReference>
<reference evidence="2 3" key="1">
    <citation type="submission" date="2017-07" db="EMBL/GenBank/DDBJ databases">
        <title>Leptospira spp. isolated from tropical soils.</title>
        <authorList>
            <person name="Thibeaux R."/>
            <person name="Iraola G."/>
            <person name="Ferres I."/>
            <person name="Bierque E."/>
            <person name="Girault D."/>
            <person name="Soupe-Gilbert M.-E."/>
            <person name="Picardeau M."/>
            <person name="Goarant C."/>
        </authorList>
    </citation>
    <scope>NUCLEOTIDE SEQUENCE [LARGE SCALE GENOMIC DNA]</scope>
    <source>
        <strain evidence="2 3">ES4-C-A1</strain>
    </source>
</reference>
<dbReference type="InterPro" id="IPR023210">
    <property type="entry name" value="NADP_OxRdtase_dom"/>
</dbReference>
<protein>
    <submittedName>
        <fullName evidence="2">Oxidoreductase</fullName>
    </submittedName>
</protein>
<dbReference type="Pfam" id="PF00248">
    <property type="entry name" value="Aldo_ket_red"/>
    <property type="match status" value="1"/>
</dbReference>
<keyword evidence="3" id="KW-1185">Reference proteome</keyword>
<evidence type="ECO:0000259" key="1">
    <source>
        <dbReference type="Pfam" id="PF00248"/>
    </source>
</evidence>
<dbReference type="OrthoDB" id="9773828at2"/>
<comment type="caution">
    <text evidence="2">The sequence shown here is derived from an EMBL/GenBank/DDBJ whole genome shotgun (WGS) entry which is preliminary data.</text>
</comment>
<dbReference type="PANTHER" id="PTHR43364">
    <property type="entry name" value="NADH-SPECIFIC METHYLGLYOXAL REDUCTASE-RELATED"/>
    <property type="match status" value="1"/>
</dbReference>
<dbReference type="RefSeq" id="WP_100768462.1">
    <property type="nucleotide sequence ID" value="NZ_NPEA01000005.1"/>
</dbReference>
<evidence type="ECO:0000313" key="2">
    <source>
        <dbReference type="EMBL" id="PJZ77108.1"/>
    </source>
</evidence>
<feature type="domain" description="NADP-dependent oxidoreductase" evidence="1">
    <location>
        <begin position="19"/>
        <end position="296"/>
    </location>
</feature>
<dbReference type="PANTHER" id="PTHR43364:SF1">
    <property type="entry name" value="OXIDOREDUCTASE YDHF"/>
    <property type="match status" value="1"/>
</dbReference>
<sequence length="306" mass="34925">MIIEPEKEDKYKEGPGFSRLVYGCWRLHMDQKGVNTDRILEKIEVCLESGIDTFDHADLYGEYGNEEKFGTVLKIRPDLKEKIKIITKAGIQYPGPNRPGISVKHYDTSAKYLTSSAENSLKKLNIERINLLLIHRPDPLMDADEIAKSFCSLKESGKVLHFGVSNFTPSQFSLLQSRLDFPLVTNQVEFHPFHTDPLMNGVFDQAQELRIKPMIWSPTAGGRVFQPKTEQEIVLYKTLEGLAKKMDTTLDAVLFSWYLFHPAQLVPVLGTNEPNRIKSATKAFQIRLEREEWFQILEAGTGKRVP</sequence>
<dbReference type="AlphaFoldDB" id="A0A2M9ZYK7"/>
<evidence type="ECO:0000313" key="3">
    <source>
        <dbReference type="Proteomes" id="UP000231843"/>
    </source>
</evidence>
<accession>A0A2M9ZYK7</accession>